<evidence type="ECO:0000256" key="4">
    <source>
        <dbReference type="ARBA" id="ARBA00022692"/>
    </source>
</evidence>
<dbReference type="GO" id="GO:0005886">
    <property type="term" value="C:plasma membrane"/>
    <property type="evidence" value="ECO:0007669"/>
    <property type="project" value="UniProtKB-SubCell"/>
</dbReference>
<evidence type="ECO:0000256" key="3">
    <source>
        <dbReference type="ARBA" id="ARBA00022475"/>
    </source>
</evidence>
<evidence type="ECO:0000256" key="1">
    <source>
        <dbReference type="ARBA" id="ARBA00004651"/>
    </source>
</evidence>
<evidence type="ECO:0000256" key="6">
    <source>
        <dbReference type="ARBA" id="ARBA00023136"/>
    </source>
</evidence>
<keyword evidence="3" id="KW-1003">Cell membrane</keyword>
<comment type="caution">
    <text evidence="10">The sequence shown here is derived from an EMBL/GenBank/DDBJ whole genome shotgun (WGS) entry which is preliminary data.</text>
</comment>
<feature type="domain" description="ABC transmembrane type-1" evidence="9">
    <location>
        <begin position="105"/>
        <end position="318"/>
    </location>
</feature>
<feature type="region of interest" description="Disordered" evidence="8">
    <location>
        <begin position="1"/>
        <end position="36"/>
    </location>
</feature>
<evidence type="ECO:0000259" key="9">
    <source>
        <dbReference type="PROSITE" id="PS50928"/>
    </source>
</evidence>
<comment type="subcellular location">
    <subcellularLocation>
        <location evidence="1 7">Cell membrane</location>
        <topology evidence="1 7">Multi-pass membrane protein</topology>
    </subcellularLocation>
</comment>
<dbReference type="InterPro" id="IPR000515">
    <property type="entry name" value="MetI-like"/>
</dbReference>
<feature type="compositionally biased region" description="Basic and acidic residues" evidence="8">
    <location>
        <begin position="23"/>
        <end position="36"/>
    </location>
</feature>
<dbReference type="EMBL" id="WMEQ01000001">
    <property type="protein sequence ID" value="MYL32147.1"/>
    <property type="molecule type" value="Genomic_DNA"/>
</dbReference>
<dbReference type="InterPro" id="IPR051393">
    <property type="entry name" value="ABC_transporter_permease"/>
</dbReference>
<dbReference type="AlphaFoldDB" id="A0A6I4ZV06"/>
<evidence type="ECO:0000256" key="2">
    <source>
        <dbReference type="ARBA" id="ARBA00022448"/>
    </source>
</evidence>
<evidence type="ECO:0000313" key="11">
    <source>
        <dbReference type="Proteomes" id="UP000468638"/>
    </source>
</evidence>
<feature type="transmembrane region" description="Helical" evidence="7">
    <location>
        <begin position="246"/>
        <end position="265"/>
    </location>
</feature>
<keyword evidence="4 7" id="KW-0812">Transmembrane</keyword>
<keyword evidence="5 7" id="KW-1133">Transmembrane helix</keyword>
<dbReference type="Gene3D" id="1.10.3720.10">
    <property type="entry name" value="MetI-like"/>
    <property type="match status" value="1"/>
</dbReference>
<feature type="transmembrane region" description="Helical" evidence="7">
    <location>
        <begin position="109"/>
        <end position="131"/>
    </location>
</feature>
<sequence length="326" mass="36791">MNLKANSSKGGRAVNQQDAQANETKDEVEYGRQPDPKTKRKWITPKTVPYLFILPAITFFLIFTVYPVISSLLLSFQKKVGSSYEFAGLENYIRLFQDELFYKALGNTFLILIVQVPIQLFLAVVIAVALNSKMVKAKAFFRVAFFMPAITALVAASIIFMIMLDQNYGLINYLLSLVGIDAIPWLSDPFWAKVSLMAVITWRWTGYNMVIFLAGLQNIPLSLYEAAEMDGASKIRQFFHITIPQLKPIFLFTFVLSTIGTLQLFDEPYTLTSGGPNNATLTITLYLYQNGFRYFDFGYASAIAYVLVLIIGVLSWIQMKMAGEDE</sequence>
<organism evidence="10 11">
    <name type="scientific">Pontibacillus yanchengensis</name>
    <dbReference type="NCBI Taxonomy" id="462910"/>
    <lineage>
        <taxon>Bacteria</taxon>
        <taxon>Bacillati</taxon>
        <taxon>Bacillota</taxon>
        <taxon>Bacilli</taxon>
        <taxon>Bacillales</taxon>
        <taxon>Bacillaceae</taxon>
        <taxon>Pontibacillus</taxon>
    </lineage>
</organism>
<feature type="transmembrane region" description="Helical" evidence="7">
    <location>
        <begin position="297"/>
        <end position="317"/>
    </location>
</feature>
<dbReference type="Proteomes" id="UP000468638">
    <property type="component" value="Unassembled WGS sequence"/>
</dbReference>
<comment type="similarity">
    <text evidence="7">Belongs to the binding-protein-dependent transport system permease family.</text>
</comment>
<reference evidence="10 11" key="1">
    <citation type="submission" date="2019-11" db="EMBL/GenBank/DDBJ databases">
        <title>Genome sequences of 17 halophilic strains isolated from different environments.</title>
        <authorList>
            <person name="Furrow R.E."/>
        </authorList>
    </citation>
    <scope>NUCLEOTIDE SEQUENCE [LARGE SCALE GENOMIC DNA]</scope>
    <source>
        <strain evidence="10 11">22514_16_FS</strain>
    </source>
</reference>
<feature type="transmembrane region" description="Helical" evidence="7">
    <location>
        <begin position="143"/>
        <end position="164"/>
    </location>
</feature>
<evidence type="ECO:0000313" key="10">
    <source>
        <dbReference type="EMBL" id="MYL32147.1"/>
    </source>
</evidence>
<dbReference type="CDD" id="cd06261">
    <property type="entry name" value="TM_PBP2"/>
    <property type="match status" value="1"/>
</dbReference>
<keyword evidence="6 7" id="KW-0472">Membrane</keyword>
<feature type="compositionally biased region" description="Polar residues" evidence="8">
    <location>
        <begin position="1"/>
        <end position="22"/>
    </location>
</feature>
<gene>
    <name evidence="10" type="ORF">GLW05_00820</name>
</gene>
<dbReference type="SUPFAM" id="SSF161098">
    <property type="entry name" value="MetI-like"/>
    <property type="match status" value="1"/>
</dbReference>
<dbReference type="SUPFAM" id="SSF160964">
    <property type="entry name" value="MalF N-terminal region-like"/>
    <property type="match status" value="1"/>
</dbReference>
<accession>A0A6I4ZV06</accession>
<dbReference type="InterPro" id="IPR035906">
    <property type="entry name" value="MetI-like_sf"/>
</dbReference>
<evidence type="ECO:0000256" key="7">
    <source>
        <dbReference type="RuleBase" id="RU363032"/>
    </source>
</evidence>
<keyword evidence="2 7" id="KW-0813">Transport</keyword>
<dbReference type="PANTHER" id="PTHR30193:SF37">
    <property type="entry name" value="INNER MEMBRANE ABC TRANSPORTER PERMEASE PROTEIN YCJO"/>
    <property type="match status" value="1"/>
</dbReference>
<dbReference type="PANTHER" id="PTHR30193">
    <property type="entry name" value="ABC TRANSPORTER PERMEASE PROTEIN"/>
    <property type="match status" value="1"/>
</dbReference>
<dbReference type="OrthoDB" id="9787541at2"/>
<dbReference type="Pfam" id="PF00528">
    <property type="entry name" value="BPD_transp_1"/>
    <property type="match status" value="1"/>
</dbReference>
<dbReference type="PROSITE" id="PS50928">
    <property type="entry name" value="ABC_TM1"/>
    <property type="match status" value="1"/>
</dbReference>
<dbReference type="GO" id="GO:0055085">
    <property type="term" value="P:transmembrane transport"/>
    <property type="evidence" value="ECO:0007669"/>
    <property type="project" value="InterPro"/>
</dbReference>
<name>A0A6I4ZV06_9BACI</name>
<proteinExistence type="inferred from homology"/>
<evidence type="ECO:0000256" key="5">
    <source>
        <dbReference type="ARBA" id="ARBA00022989"/>
    </source>
</evidence>
<evidence type="ECO:0000256" key="8">
    <source>
        <dbReference type="SAM" id="MobiDB-lite"/>
    </source>
</evidence>
<protein>
    <submittedName>
        <fullName evidence="10">ABC transporter permease subunit</fullName>
    </submittedName>
</protein>
<feature type="transmembrane region" description="Helical" evidence="7">
    <location>
        <begin position="47"/>
        <end position="69"/>
    </location>
</feature>